<keyword evidence="1" id="KW-1133">Transmembrane helix</keyword>
<sequence length="235" mass="26552">VDALGAGLSGEWTITESMKTYSEVSAGQSYETSYRVFDNENTDRIVQGVGIDKRFGTYIFNSSSFICETSQPLEHNTFDYIPPVINFPYIDYDTNNDFQGPCYDDSPTVTVDIFDEGGIQEALIRYSIDNGSDWDFVYLIEDINFPGSWSASIPDQEKDTEVLWYIICWDYQGANSTKKNGTGEPFKYTVVNKITSPPAIPAIPGYPLMLIASCSIIAFVSIVIVFHKKRRKYYQ</sequence>
<name>X1I467_9ZZZZ</name>
<keyword evidence="1" id="KW-0472">Membrane</keyword>
<feature type="non-terminal residue" evidence="2">
    <location>
        <position position="1"/>
    </location>
</feature>
<evidence type="ECO:0000313" key="2">
    <source>
        <dbReference type="EMBL" id="GAH52358.1"/>
    </source>
</evidence>
<dbReference type="AlphaFoldDB" id="X1I467"/>
<feature type="transmembrane region" description="Helical" evidence="1">
    <location>
        <begin position="206"/>
        <end position="226"/>
    </location>
</feature>
<proteinExistence type="predicted"/>
<evidence type="ECO:0000256" key="1">
    <source>
        <dbReference type="SAM" id="Phobius"/>
    </source>
</evidence>
<keyword evidence="1" id="KW-0812">Transmembrane</keyword>
<organism evidence="2">
    <name type="scientific">marine sediment metagenome</name>
    <dbReference type="NCBI Taxonomy" id="412755"/>
    <lineage>
        <taxon>unclassified sequences</taxon>
        <taxon>metagenomes</taxon>
        <taxon>ecological metagenomes</taxon>
    </lineage>
</organism>
<comment type="caution">
    <text evidence="2">The sequence shown here is derived from an EMBL/GenBank/DDBJ whole genome shotgun (WGS) entry which is preliminary data.</text>
</comment>
<dbReference type="EMBL" id="BARU01022054">
    <property type="protein sequence ID" value="GAH52358.1"/>
    <property type="molecule type" value="Genomic_DNA"/>
</dbReference>
<reference evidence="2" key="1">
    <citation type="journal article" date="2014" name="Front. Microbiol.">
        <title>High frequency of phylogenetically diverse reductive dehalogenase-homologous genes in deep subseafloor sedimentary metagenomes.</title>
        <authorList>
            <person name="Kawai M."/>
            <person name="Futagami T."/>
            <person name="Toyoda A."/>
            <person name="Takaki Y."/>
            <person name="Nishi S."/>
            <person name="Hori S."/>
            <person name="Arai W."/>
            <person name="Tsubouchi T."/>
            <person name="Morono Y."/>
            <person name="Uchiyama I."/>
            <person name="Ito T."/>
            <person name="Fujiyama A."/>
            <person name="Inagaki F."/>
            <person name="Takami H."/>
        </authorList>
    </citation>
    <scope>NUCLEOTIDE SEQUENCE</scope>
    <source>
        <strain evidence="2">Expedition CK06-06</strain>
    </source>
</reference>
<accession>X1I467</accession>
<gene>
    <name evidence="2" type="ORF">S03H2_35987</name>
</gene>
<protein>
    <submittedName>
        <fullName evidence="2">Uncharacterized protein</fullName>
    </submittedName>
</protein>